<protein>
    <submittedName>
        <fullName evidence="1">Uncharacterized protein</fullName>
    </submittedName>
</protein>
<dbReference type="EMBL" id="BOMN01000149">
    <property type="protein sequence ID" value="GIE26728.1"/>
    <property type="molecule type" value="Genomic_DNA"/>
</dbReference>
<gene>
    <name evidence="1" type="ORF">Ahu01nite_098300</name>
</gene>
<reference evidence="1 2" key="1">
    <citation type="submission" date="2021-01" db="EMBL/GenBank/DDBJ databases">
        <title>Whole genome shotgun sequence of Actinoplanes humidus NBRC 14915.</title>
        <authorList>
            <person name="Komaki H."/>
            <person name="Tamura T."/>
        </authorList>
    </citation>
    <scope>NUCLEOTIDE SEQUENCE [LARGE SCALE GENOMIC DNA]</scope>
    <source>
        <strain evidence="1 2">NBRC 14915</strain>
    </source>
</reference>
<evidence type="ECO:0000313" key="1">
    <source>
        <dbReference type="EMBL" id="GIE26728.1"/>
    </source>
</evidence>
<accession>A0ABQ4A7E9</accession>
<comment type="caution">
    <text evidence="1">The sequence shown here is derived from an EMBL/GenBank/DDBJ whole genome shotgun (WGS) entry which is preliminary data.</text>
</comment>
<name>A0ABQ4A7E9_9ACTN</name>
<evidence type="ECO:0000313" key="2">
    <source>
        <dbReference type="Proteomes" id="UP000603200"/>
    </source>
</evidence>
<dbReference type="Proteomes" id="UP000603200">
    <property type="component" value="Unassembled WGS sequence"/>
</dbReference>
<organism evidence="1 2">
    <name type="scientific">Winogradskya humida</name>
    <dbReference type="NCBI Taxonomy" id="113566"/>
    <lineage>
        <taxon>Bacteria</taxon>
        <taxon>Bacillati</taxon>
        <taxon>Actinomycetota</taxon>
        <taxon>Actinomycetes</taxon>
        <taxon>Micromonosporales</taxon>
        <taxon>Micromonosporaceae</taxon>
        <taxon>Winogradskya</taxon>
    </lineage>
</organism>
<proteinExistence type="predicted"/>
<keyword evidence="2" id="KW-1185">Reference proteome</keyword>
<sequence length="91" mass="10368">MAQMNGWGGLQPWRPVQFRIFDGTHEVLRRKDLMRVVNIESPALDGILAGVLAEAVEMASVLENERMDHPRLEMWCAQSGRKLRDYFGGLV</sequence>